<reference evidence="2" key="1">
    <citation type="submission" date="2015-10" db="EMBL/GenBank/DDBJ databases">
        <title>EvidentialGene: Evidence-directed Construction of Complete mRNA Transcriptomes without Genomes.</title>
        <authorList>
            <person name="Gilbert D.G."/>
        </authorList>
    </citation>
    <scope>NUCLEOTIDE SEQUENCE</scope>
</reference>
<name>A0A0P5SWK7_9CRUS</name>
<proteinExistence type="predicted"/>
<dbReference type="EMBL" id="GDIQ01053333">
    <property type="protein sequence ID" value="JAN41404.1"/>
    <property type="molecule type" value="Transcribed_RNA"/>
</dbReference>
<feature type="compositionally biased region" description="Basic residues" evidence="1">
    <location>
        <begin position="69"/>
        <end position="78"/>
    </location>
</feature>
<sequence>MYRPSQTPHPAMSSARIAPPNNFPEMESRLRKLGRPRPPACTRQAKSRDNLASPANPCRDGSHFNTRIQARRRGRRPLKIPPGRPPTPLHRVSEATMKVVVFHRR</sequence>
<dbReference type="EMBL" id="GDIQ01099106">
    <property type="protein sequence ID" value="JAL52620.1"/>
    <property type="molecule type" value="Transcribed_RNA"/>
</dbReference>
<organism evidence="2">
    <name type="scientific">Daphnia magna</name>
    <dbReference type="NCBI Taxonomy" id="35525"/>
    <lineage>
        <taxon>Eukaryota</taxon>
        <taxon>Metazoa</taxon>
        <taxon>Ecdysozoa</taxon>
        <taxon>Arthropoda</taxon>
        <taxon>Crustacea</taxon>
        <taxon>Branchiopoda</taxon>
        <taxon>Diplostraca</taxon>
        <taxon>Cladocera</taxon>
        <taxon>Anomopoda</taxon>
        <taxon>Daphniidae</taxon>
        <taxon>Daphnia</taxon>
    </lineage>
</organism>
<evidence type="ECO:0000313" key="2">
    <source>
        <dbReference type="EMBL" id="JAL52620.1"/>
    </source>
</evidence>
<evidence type="ECO:0000256" key="1">
    <source>
        <dbReference type="SAM" id="MobiDB-lite"/>
    </source>
</evidence>
<protein>
    <submittedName>
        <fullName evidence="2">Uncharacterized protein</fullName>
    </submittedName>
</protein>
<accession>A0A0P5SWK7</accession>
<feature type="compositionally biased region" description="Pro residues" evidence="1">
    <location>
        <begin position="79"/>
        <end position="88"/>
    </location>
</feature>
<feature type="region of interest" description="Disordered" evidence="1">
    <location>
        <begin position="1"/>
        <end position="90"/>
    </location>
</feature>
<dbReference type="EMBL" id="GDIQ01066665">
    <property type="protein sequence ID" value="JAN28072.1"/>
    <property type="molecule type" value="Transcribed_RNA"/>
</dbReference>
<dbReference type="AlphaFoldDB" id="A0A0P5SWK7"/>